<dbReference type="CDD" id="cd22641">
    <property type="entry name" value="C24-like"/>
    <property type="match status" value="1"/>
</dbReference>
<reference evidence="2 3" key="1">
    <citation type="submission" date="2020-03" db="EMBL/GenBank/DDBJ databases">
        <title>Genomic Encyclopedia of Type Strains, Phase IV (KMG-IV): sequencing the most valuable type-strain genomes for metagenomic binning, comparative biology and taxonomic classification.</title>
        <authorList>
            <person name="Goeker M."/>
        </authorList>
    </citation>
    <scope>NUCLEOTIDE SEQUENCE [LARGE SCALE GENOMIC DNA]</scope>
    <source>
        <strain evidence="2 3">DSM 101599</strain>
    </source>
</reference>
<evidence type="ECO:0008006" key="4">
    <source>
        <dbReference type="Google" id="ProtNLM"/>
    </source>
</evidence>
<dbReference type="EMBL" id="JAASQL010000001">
    <property type="protein sequence ID" value="NIJ45071.1"/>
    <property type="molecule type" value="Genomic_DNA"/>
</dbReference>
<dbReference type="Proteomes" id="UP000745859">
    <property type="component" value="Unassembled WGS sequence"/>
</dbReference>
<comment type="caution">
    <text evidence="2">The sequence shown here is derived from an EMBL/GenBank/DDBJ whole genome shotgun (WGS) entry which is preliminary data.</text>
</comment>
<evidence type="ECO:0000313" key="3">
    <source>
        <dbReference type="Proteomes" id="UP000745859"/>
    </source>
</evidence>
<accession>A0ABX0UC66</accession>
<proteinExistence type="predicted"/>
<organism evidence="2 3">
    <name type="scientific">Wenyingzhuangia heitensis</name>
    <dbReference type="NCBI Taxonomy" id="1487859"/>
    <lineage>
        <taxon>Bacteria</taxon>
        <taxon>Pseudomonadati</taxon>
        <taxon>Bacteroidota</taxon>
        <taxon>Flavobacteriia</taxon>
        <taxon>Flavobacteriales</taxon>
        <taxon>Flavobacteriaceae</taxon>
        <taxon>Wenyingzhuangia</taxon>
    </lineage>
</organism>
<sequence>MNYINFQQIGGFPLETETLLEVQKAYSIFNAYGKAMGDKVIVSGCTVVGNNVSDGYIYLNDELISFKGGTLQSKIYIKEDVQNVEFADLVTKPVYYTRYATFGNTTNSIDWADFKRIDPILTLMSRMDELEKTNAVFITGGAMVLWNKPANEIPEGWKEVEDWRGRMPIGFDPNYNFAFNNDEVNYRLNVLGQTGGVRESKLNLSELPNFTLKWKNSQGTKIDIAGARDAIVYSDISQSSGNHRKDIDTSPLESIGEGRSHTNMSPYRTVLFIERIKP</sequence>
<keyword evidence="3" id="KW-1185">Reference proteome</keyword>
<feature type="region of interest" description="Disordered" evidence="1">
    <location>
        <begin position="239"/>
        <end position="261"/>
    </location>
</feature>
<dbReference type="RefSeq" id="WP_167186251.1">
    <property type="nucleotide sequence ID" value="NZ_JAASQL010000001.1"/>
</dbReference>
<evidence type="ECO:0000256" key="1">
    <source>
        <dbReference type="SAM" id="MobiDB-lite"/>
    </source>
</evidence>
<name>A0ABX0UC66_9FLAO</name>
<evidence type="ECO:0000313" key="2">
    <source>
        <dbReference type="EMBL" id="NIJ45071.1"/>
    </source>
</evidence>
<gene>
    <name evidence="2" type="ORF">FHR24_001510</name>
</gene>
<protein>
    <recommendedName>
        <fullName evidence="4">Microcystin-dependent protein</fullName>
    </recommendedName>
</protein>